<evidence type="ECO:0000256" key="3">
    <source>
        <dbReference type="ARBA" id="ARBA00022523"/>
    </source>
</evidence>
<dbReference type="GO" id="GO:0030145">
    <property type="term" value="F:manganese ion binding"/>
    <property type="evidence" value="ECO:0007669"/>
    <property type="project" value="UniProtKB-UniRule"/>
</dbReference>
<organism evidence="13 14">
    <name type="scientific">Hibiscus syriacus</name>
    <name type="common">Rose of Sharon</name>
    <dbReference type="NCBI Taxonomy" id="106335"/>
    <lineage>
        <taxon>Eukaryota</taxon>
        <taxon>Viridiplantae</taxon>
        <taxon>Streptophyta</taxon>
        <taxon>Embryophyta</taxon>
        <taxon>Tracheophyta</taxon>
        <taxon>Spermatophyta</taxon>
        <taxon>Magnoliopsida</taxon>
        <taxon>eudicotyledons</taxon>
        <taxon>Gunneridae</taxon>
        <taxon>Pentapetalae</taxon>
        <taxon>rosids</taxon>
        <taxon>malvids</taxon>
        <taxon>Malvales</taxon>
        <taxon>Malvaceae</taxon>
        <taxon>Malvoideae</taxon>
        <taxon>Hibiscus</taxon>
    </lineage>
</organism>
<evidence type="ECO:0000256" key="5">
    <source>
        <dbReference type="ARBA" id="ARBA00022723"/>
    </source>
</evidence>
<feature type="binding site" evidence="9">
    <location>
        <position position="146"/>
    </location>
    <ligand>
        <name>oxalate</name>
        <dbReference type="ChEBI" id="CHEBI:30623"/>
    </ligand>
</feature>
<keyword evidence="3 11" id="KW-0052">Apoplast</keyword>
<dbReference type="Proteomes" id="UP000436088">
    <property type="component" value="Unassembled WGS sequence"/>
</dbReference>
<dbReference type="InterPro" id="IPR001929">
    <property type="entry name" value="Germin"/>
</dbReference>
<evidence type="ECO:0000256" key="4">
    <source>
        <dbReference type="ARBA" id="ARBA00022525"/>
    </source>
</evidence>
<dbReference type="AlphaFoldDB" id="A0A6A2WYX0"/>
<keyword evidence="7" id="KW-0325">Glycoprotein</keyword>
<evidence type="ECO:0000313" key="13">
    <source>
        <dbReference type="EMBL" id="KAE8667323.1"/>
    </source>
</evidence>
<dbReference type="Gene3D" id="2.60.120.10">
    <property type="entry name" value="Jelly Rolls"/>
    <property type="match status" value="1"/>
</dbReference>
<feature type="domain" description="Cupin type-1" evidence="12">
    <location>
        <begin position="88"/>
        <end position="238"/>
    </location>
</feature>
<dbReference type="GO" id="GO:0048046">
    <property type="term" value="C:apoplast"/>
    <property type="evidence" value="ECO:0007669"/>
    <property type="project" value="UniProtKB-SubCell"/>
</dbReference>
<evidence type="ECO:0000256" key="1">
    <source>
        <dbReference type="ARBA" id="ARBA00004271"/>
    </source>
</evidence>
<protein>
    <recommendedName>
        <fullName evidence="11">Germin-like protein</fullName>
    </recommendedName>
</protein>
<name>A0A6A2WYX0_HIBSY</name>
<evidence type="ECO:0000256" key="9">
    <source>
        <dbReference type="PIRSR" id="PIRSR601929-1"/>
    </source>
</evidence>
<comment type="caution">
    <text evidence="13">The sequence shown here is derived from an EMBL/GenBank/DDBJ whole genome shotgun (WGS) entry which is preliminary data.</text>
</comment>
<comment type="subcellular location">
    <subcellularLocation>
        <location evidence="1 11">Secreted</location>
        <location evidence="1 11">Extracellular space</location>
        <location evidence="1 11">Apoplast</location>
    </subcellularLocation>
</comment>
<dbReference type="PANTHER" id="PTHR31238">
    <property type="entry name" value="GERMIN-LIKE PROTEIN SUBFAMILY 3 MEMBER 3"/>
    <property type="match status" value="1"/>
</dbReference>
<dbReference type="InterPro" id="IPR006045">
    <property type="entry name" value="Cupin_1"/>
</dbReference>
<dbReference type="EMBL" id="VEPZ02001577">
    <property type="protein sequence ID" value="KAE8667323.1"/>
    <property type="molecule type" value="Genomic_DNA"/>
</dbReference>
<comment type="similarity">
    <text evidence="2 11">Belongs to the germin family.</text>
</comment>
<evidence type="ECO:0000256" key="2">
    <source>
        <dbReference type="ARBA" id="ARBA00007456"/>
    </source>
</evidence>
<evidence type="ECO:0000256" key="7">
    <source>
        <dbReference type="ARBA" id="ARBA00023180"/>
    </source>
</evidence>
<accession>A0A6A2WYX0</accession>
<keyword evidence="5 9" id="KW-0479">Metal-binding</keyword>
<evidence type="ECO:0000256" key="11">
    <source>
        <dbReference type="RuleBase" id="RU366015"/>
    </source>
</evidence>
<feature type="binding site" evidence="10">
    <location>
        <position position="141"/>
    </location>
    <ligand>
        <name>Mn(2+)</name>
        <dbReference type="ChEBI" id="CHEBI:29035"/>
    </ligand>
</feature>
<dbReference type="InterPro" id="IPR014710">
    <property type="entry name" value="RmlC-like_jellyroll"/>
</dbReference>
<reference evidence="13" key="1">
    <citation type="submission" date="2019-09" db="EMBL/GenBank/DDBJ databases">
        <title>Draft genome information of white flower Hibiscus syriacus.</title>
        <authorList>
            <person name="Kim Y.-M."/>
        </authorList>
    </citation>
    <scope>NUCLEOTIDE SEQUENCE [LARGE SCALE GENOMIC DNA]</scope>
    <source>
        <strain evidence="13">YM2019G1</strain>
    </source>
</reference>
<dbReference type="Pfam" id="PF00190">
    <property type="entry name" value="Cupin_1"/>
    <property type="match status" value="1"/>
</dbReference>
<gene>
    <name evidence="13" type="ORF">F3Y22_tig00112416pilonHSYRG00070</name>
</gene>
<evidence type="ECO:0000256" key="8">
    <source>
        <dbReference type="ARBA" id="ARBA00023211"/>
    </source>
</evidence>
<dbReference type="SUPFAM" id="SSF51182">
    <property type="entry name" value="RmlC-like cupins"/>
    <property type="match status" value="1"/>
</dbReference>
<evidence type="ECO:0000256" key="10">
    <source>
        <dbReference type="PIRSR" id="PIRSR601929-2"/>
    </source>
</evidence>
<dbReference type="InterPro" id="IPR056900">
    <property type="entry name" value="COB_C"/>
</dbReference>
<evidence type="ECO:0000259" key="12">
    <source>
        <dbReference type="SMART" id="SM00835"/>
    </source>
</evidence>
<keyword evidence="14" id="KW-1185">Reference proteome</keyword>
<sequence>MWSKTVNVTLRTRIRVGYELGYYNVSIESDIAYLGFDEAYSFNGTNKLKNVKNTIFFNGLKGLEFLLAEKNGATPDDPRIPGKQQYEISFTKKNTPNITVREGDGFTLKVYFNGEECLLPDSVSFATLEYPAGTLNPPHIHPRAAELLIVIDGVLEVGFIDTTGKLYSQKFEFLDMFVFPKGLVHYKYNPSFDTPSMAVSAFGSANTGTVSVPSTVFSTGIDDNILAKGFKTDVPTIEKIKKGLGA</sequence>
<proteinExistence type="inferred from homology"/>
<dbReference type="CDD" id="cd02241">
    <property type="entry name" value="cupin_OxOx"/>
    <property type="match status" value="1"/>
</dbReference>
<feature type="binding site" evidence="9">
    <location>
        <position position="136"/>
    </location>
    <ligand>
        <name>oxalate</name>
        <dbReference type="ChEBI" id="CHEBI:30623"/>
    </ligand>
</feature>
<keyword evidence="6" id="KW-0732">Signal</keyword>
<feature type="binding site" evidence="10">
    <location>
        <position position="139"/>
    </location>
    <ligand>
        <name>Mn(2+)</name>
        <dbReference type="ChEBI" id="CHEBI:29035"/>
    </ligand>
</feature>
<keyword evidence="4 11" id="KW-0964">Secreted</keyword>
<feature type="binding site" evidence="10">
    <location>
        <position position="146"/>
    </location>
    <ligand>
        <name>Mn(2+)</name>
        <dbReference type="ChEBI" id="CHEBI:29035"/>
    </ligand>
</feature>
<dbReference type="PRINTS" id="PR00325">
    <property type="entry name" value="GERMIN"/>
</dbReference>
<dbReference type="Pfam" id="PF25079">
    <property type="entry name" value="COB_C"/>
    <property type="match status" value="1"/>
</dbReference>
<feature type="binding site" evidence="10">
    <location>
        <position position="185"/>
    </location>
    <ligand>
        <name>Mn(2+)</name>
        <dbReference type="ChEBI" id="CHEBI:29035"/>
    </ligand>
</feature>
<feature type="binding site" evidence="9">
    <location>
        <position position="141"/>
    </location>
    <ligand>
        <name>oxalate</name>
        <dbReference type="ChEBI" id="CHEBI:30623"/>
    </ligand>
</feature>
<dbReference type="InterPro" id="IPR011051">
    <property type="entry name" value="RmlC_Cupin_sf"/>
</dbReference>
<dbReference type="SMART" id="SM00835">
    <property type="entry name" value="Cupin_1"/>
    <property type="match status" value="1"/>
</dbReference>
<evidence type="ECO:0000313" key="14">
    <source>
        <dbReference type="Proteomes" id="UP000436088"/>
    </source>
</evidence>
<keyword evidence="8 9" id="KW-0464">Manganese</keyword>
<evidence type="ECO:0000256" key="6">
    <source>
        <dbReference type="ARBA" id="ARBA00022729"/>
    </source>
</evidence>